<evidence type="ECO:0000313" key="1">
    <source>
        <dbReference type="EMBL" id="AEF95251.1"/>
    </source>
</evidence>
<dbReference type="Proteomes" id="UP000009226">
    <property type="component" value="Chromosome"/>
</dbReference>
<dbReference type="RefSeq" id="WP_003539727.1">
    <property type="nucleotide sequence ID" value="NC_015565.1"/>
</dbReference>
<sequence>MVFQQYRSIVDRISRLDKPLSSLTRAERNEVLDLSIRQEELEKQIGEQIRSSFKELQDGLDIVAEWVKLMQEESIKALGVEGTPEEVLALEETLAQVNSLNNQISSLTLANYSNSTKANTKCDAKPTQEPAKASLKPVLSLAPSTIDMVETGGQDKIVAKVLEEIQESVVSAAPTYQPEIFNQPRIVIEKTKPSKKKKR</sequence>
<dbReference type="KEGG" id="dca:Desca_2423"/>
<organism evidence="1 2">
    <name type="scientific">Desulfotomaculum nigrificans (strain DSM 14880 / VKM B-2319 / CO-1-SRB)</name>
    <name type="common">Desulfotomaculum carboxydivorans</name>
    <dbReference type="NCBI Taxonomy" id="868595"/>
    <lineage>
        <taxon>Bacteria</taxon>
        <taxon>Bacillati</taxon>
        <taxon>Bacillota</taxon>
        <taxon>Clostridia</taxon>
        <taxon>Eubacteriales</taxon>
        <taxon>Desulfotomaculaceae</taxon>
        <taxon>Desulfotomaculum</taxon>
    </lineage>
</organism>
<protein>
    <submittedName>
        <fullName evidence="1">Uncharacterized protein</fullName>
    </submittedName>
</protein>
<dbReference type="HOGENOM" id="CLU_1370249_0_0_9"/>
<dbReference type="EMBL" id="CP002736">
    <property type="protein sequence ID" value="AEF95251.1"/>
    <property type="molecule type" value="Genomic_DNA"/>
</dbReference>
<proteinExistence type="predicted"/>
<reference evidence="1" key="1">
    <citation type="submission" date="2011-05" db="EMBL/GenBank/DDBJ databases">
        <title>Complete sequence of Desulfotomaculum carboxydivorans CO-1-SRB.</title>
        <authorList>
            <consortium name="US DOE Joint Genome Institute"/>
            <person name="Lucas S."/>
            <person name="Han J."/>
            <person name="Lapidus A."/>
            <person name="Cheng J.-F."/>
            <person name="Goodwin L."/>
            <person name="Pitluck S."/>
            <person name="Peters L."/>
            <person name="Mikhailova N."/>
            <person name="Lu M."/>
            <person name="Han C."/>
            <person name="Tapia R."/>
            <person name="Land M."/>
            <person name="Hauser L."/>
            <person name="Kyrpides N."/>
            <person name="Ivanova N."/>
            <person name="Pagani I."/>
            <person name="Stams A."/>
            <person name="Plugge C."/>
            <person name="Muyzer G."/>
            <person name="Kuever J."/>
            <person name="Parshina S."/>
            <person name="Ivanova A."/>
            <person name="Nazina T."/>
            <person name="Woyke T."/>
        </authorList>
    </citation>
    <scope>NUCLEOTIDE SEQUENCE [LARGE SCALE GENOMIC DNA]</scope>
    <source>
        <strain evidence="1">CO-1-SRB</strain>
    </source>
</reference>
<evidence type="ECO:0000313" key="2">
    <source>
        <dbReference type="Proteomes" id="UP000009226"/>
    </source>
</evidence>
<name>F6B474_DESCC</name>
<dbReference type="AlphaFoldDB" id="F6B474"/>
<accession>F6B474</accession>
<keyword evidence="2" id="KW-1185">Reference proteome</keyword>
<gene>
    <name evidence="1" type="ordered locus">Desca_2423</name>
</gene>